<dbReference type="EMBL" id="JQEC01000011">
    <property type="protein sequence ID" value="KGJ96057.1"/>
    <property type="molecule type" value="Genomic_DNA"/>
</dbReference>
<dbReference type="PANTHER" id="PTHR46825">
    <property type="entry name" value="D-ALANYL-D-ALANINE-CARBOXYPEPTIDASE/ENDOPEPTIDASE AMPH"/>
    <property type="match status" value="1"/>
</dbReference>
<dbReference type="InterPro" id="IPR012338">
    <property type="entry name" value="Beta-lactam/transpept-like"/>
</dbReference>
<accession>A0A099L1R1</accession>
<dbReference type="InterPro" id="IPR050491">
    <property type="entry name" value="AmpC-like"/>
</dbReference>
<feature type="domain" description="Beta-lactamase-related" evidence="1">
    <location>
        <begin position="1"/>
        <end position="107"/>
    </location>
</feature>
<dbReference type="PANTHER" id="PTHR46825:SF12">
    <property type="entry name" value="PENICILLIN-BINDING PROTEIN 4"/>
    <property type="match status" value="1"/>
</dbReference>
<comment type="caution">
    <text evidence="2">The sequence shown here is derived from an EMBL/GenBank/DDBJ whole genome shotgun (WGS) entry which is preliminary data.</text>
</comment>
<dbReference type="AlphaFoldDB" id="A0A099L1R1"/>
<dbReference type="InterPro" id="IPR001466">
    <property type="entry name" value="Beta-lactam-related"/>
</dbReference>
<gene>
    <name evidence="2" type="ORF">GAB14E_0004</name>
</gene>
<protein>
    <submittedName>
        <fullName evidence="2">Beta-lactamase</fullName>
    </submittedName>
</protein>
<name>A0A099L1R1_COLPS</name>
<organism evidence="2 3">
    <name type="scientific">Colwellia psychrerythraea</name>
    <name type="common">Vibrio psychroerythus</name>
    <dbReference type="NCBI Taxonomy" id="28229"/>
    <lineage>
        <taxon>Bacteria</taxon>
        <taxon>Pseudomonadati</taxon>
        <taxon>Pseudomonadota</taxon>
        <taxon>Gammaproteobacteria</taxon>
        <taxon>Alteromonadales</taxon>
        <taxon>Colwelliaceae</taxon>
        <taxon>Colwellia</taxon>
    </lineage>
</organism>
<evidence type="ECO:0000259" key="1">
    <source>
        <dbReference type="Pfam" id="PF00144"/>
    </source>
</evidence>
<dbReference type="Proteomes" id="UP000029868">
    <property type="component" value="Unassembled WGS sequence"/>
</dbReference>
<dbReference type="Gene3D" id="3.40.710.10">
    <property type="entry name" value="DD-peptidase/beta-lactamase superfamily"/>
    <property type="match status" value="1"/>
</dbReference>
<reference evidence="2 3" key="1">
    <citation type="submission" date="2014-08" db="EMBL/GenBank/DDBJ databases">
        <title>Genomic and Phenotypic Diversity of Colwellia psychrerythraea strains from Disparate Marine Basins.</title>
        <authorList>
            <person name="Techtmann S.M."/>
            <person name="Stelling S.C."/>
            <person name="Utturkar S.M."/>
            <person name="Alshibli N."/>
            <person name="Harris A."/>
            <person name="Brown S.D."/>
            <person name="Hazen T.C."/>
        </authorList>
    </citation>
    <scope>NUCLEOTIDE SEQUENCE [LARGE SCALE GENOMIC DNA]</scope>
    <source>
        <strain evidence="2 3">GAB14E</strain>
    </source>
</reference>
<dbReference type="SUPFAM" id="SSF56601">
    <property type="entry name" value="beta-lactamase/transpeptidase-like"/>
    <property type="match status" value="1"/>
</dbReference>
<sequence>MKQLNVPGLSIALIHNGKIDWAKGYGIANGTSKVDTNTLFQAGSISKPVAALAALKLVEQGKLQLDVDQYLKDWKVEGDLLTKEKPVTLRQLLTHTGGLSGHGFPGYATGSEIPSTTDVLSGKGNTHEVIVNQIPGSKWR</sequence>
<proteinExistence type="predicted"/>
<dbReference type="Pfam" id="PF00144">
    <property type="entry name" value="Beta-lactamase"/>
    <property type="match status" value="1"/>
</dbReference>
<evidence type="ECO:0000313" key="3">
    <source>
        <dbReference type="Proteomes" id="UP000029868"/>
    </source>
</evidence>
<evidence type="ECO:0000313" key="2">
    <source>
        <dbReference type="EMBL" id="KGJ96057.1"/>
    </source>
</evidence>
<dbReference type="RefSeq" id="WP_052093480.1">
    <property type="nucleotide sequence ID" value="NZ_JQEC01000011.1"/>
</dbReference>
<dbReference type="PATRIC" id="fig|28229.3.peg.932"/>
<dbReference type="OrthoDB" id="9799367at2"/>